<dbReference type="Gene3D" id="6.10.250.690">
    <property type="match status" value="1"/>
</dbReference>
<feature type="DNA-binding region" description="OmpR/PhoB-type" evidence="8">
    <location>
        <begin position="130"/>
        <end position="228"/>
    </location>
</feature>
<evidence type="ECO:0000256" key="3">
    <source>
        <dbReference type="ARBA" id="ARBA00023012"/>
    </source>
</evidence>
<dbReference type="GO" id="GO:0005829">
    <property type="term" value="C:cytosol"/>
    <property type="evidence" value="ECO:0007669"/>
    <property type="project" value="TreeGrafter"/>
</dbReference>
<keyword evidence="6" id="KW-0804">Transcription</keyword>
<dbReference type="PROSITE" id="PS51755">
    <property type="entry name" value="OMPR_PHOB"/>
    <property type="match status" value="1"/>
</dbReference>
<accession>A0A9Q4B2V9</accession>
<evidence type="ECO:0000256" key="4">
    <source>
        <dbReference type="ARBA" id="ARBA00023015"/>
    </source>
</evidence>
<dbReference type="InterPro" id="IPR039420">
    <property type="entry name" value="WalR-like"/>
</dbReference>
<evidence type="ECO:0000313" key="12">
    <source>
        <dbReference type="Proteomes" id="UP001057753"/>
    </source>
</evidence>
<dbReference type="SUPFAM" id="SSF46894">
    <property type="entry name" value="C-terminal effector domain of the bipartite response regulators"/>
    <property type="match status" value="1"/>
</dbReference>
<dbReference type="Pfam" id="PF00072">
    <property type="entry name" value="Response_reg"/>
    <property type="match status" value="1"/>
</dbReference>
<reference evidence="11" key="1">
    <citation type="submission" date="2020-06" db="EMBL/GenBank/DDBJ databases">
        <title>Insight into the genomes of haloalkaliphilic bacilli from Kenyan soda lakes.</title>
        <authorList>
            <person name="Mwirichia R."/>
            <person name="Villamizar G.C."/>
            <person name="Poehlein A."/>
            <person name="Mugweru J."/>
            <person name="Kipnyargis A."/>
            <person name="Kiplimo D."/>
            <person name="Orwa P."/>
            <person name="Daniel R."/>
        </authorList>
    </citation>
    <scope>NUCLEOTIDE SEQUENCE</scope>
    <source>
        <strain evidence="11">B1096_S55</strain>
    </source>
</reference>
<dbReference type="InterPro" id="IPR016032">
    <property type="entry name" value="Sig_transdc_resp-reg_C-effctor"/>
</dbReference>
<dbReference type="PANTHER" id="PTHR48111:SF40">
    <property type="entry name" value="PHOSPHATE REGULON TRANSCRIPTIONAL REGULATORY PROTEIN PHOB"/>
    <property type="match status" value="1"/>
</dbReference>
<dbReference type="PANTHER" id="PTHR48111">
    <property type="entry name" value="REGULATOR OF RPOS"/>
    <property type="match status" value="1"/>
</dbReference>
<organism evidence="11 12">
    <name type="scientific">Salipaludibacillus agaradhaerens</name>
    <name type="common">Bacillus agaradhaerens</name>
    <dbReference type="NCBI Taxonomy" id="76935"/>
    <lineage>
        <taxon>Bacteria</taxon>
        <taxon>Bacillati</taxon>
        <taxon>Bacillota</taxon>
        <taxon>Bacilli</taxon>
        <taxon>Bacillales</taxon>
        <taxon>Bacillaceae</taxon>
    </lineage>
</organism>
<dbReference type="InterPro" id="IPR001867">
    <property type="entry name" value="OmpR/PhoB-type_DNA-bd"/>
</dbReference>
<dbReference type="SUPFAM" id="SSF52172">
    <property type="entry name" value="CheY-like"/>
    <property type="match status" value="1"/>
</dbReference>
<dbReference type="GO" id="GO:0000156">
    <property type="term" value="F:phosphorelay response regulator activity"/>
    <property type="evidence" value="ECO:0007669"/>
    <property type="project" value="TreeGrafter"/>
</dbReference>
<dbReference type="GO" id="GO:0006355">
    <property type="term" value="P:regulation of DNA-templated transcription"/>
    <property type="evidence" value="ECO:0007669"/>
    <property type="project" value="InterPro"/>
</dbReference>
<feature type="modified residue" description="4-aspartylphosphate" evidence="7">
    <location>
        <position position="55"/>
    </location>
</feature>
<gene>
    <name evidence="11" type="ORF">HXA33_11870</name>
</gene>
<comment type="caution">
    <text evidence="11">The sequence shown here is derived from an EMBL/GenBank/DDBJ whole genome shotgun (WGS) entry which is preliminary data.</text>
</comment>
<dbReference type="GO" id="GO:0032993">
    <property type="term" value="C:protein-DNA complex"/>
    <property type="evidence" value="ECO:0007669"/>
    <property type="project" value="TreeGrafter"/>
</dbReference>
<evidence type="ECO:0000256" key="6">
    <source>
        <dbReference type="ARBA" id="ARBA00023163"/>
    </source>
</evidence>
<evidence type="ECO:0000256" key="5">
    <source>
        <dbReference type="ARBA" id="ARBA00023125"/>
    </source>
</evidence>
<keyword evidence="2 7" id="KW-0597">Phosphoprotein</keyword>
<dbReference type="FunFam" id="3.40.50.2300:FF:000001">
    <property type="entry name" value="DNA-binding response regulator PhoB"/>
    <property type="match status" value="1"/>
</dbReference>
<evidence type="ECO:0000256" key="8">
    <source>
        <dbReference type="PROSITE-ProRule" id="PRU01091"/>
    </source>
</evidence>
<dbReference type="Proteomes" id="UP001057753">
    <property type="component" value="Unassembled WGS sequence"/>
</dbReference>
<dbReference type="Gene3D" id="1.10.10.10">
    <property type="entry name" value="Winged helix-like DNA-binding domain superfamily/Winged helix DNA-binding domain"/>
    <property type="match status" value="1"/>
</dbReference>
<dbReference type="InterPro" id="IPR036388">
    <property type="entry name" value="WH-like_DNA-bd_sf"/>
</dbReference>
<protein>
    <submittedName>
        <fullName evidence="11">Response regulator transcription factor</fullName>
    </submittedName>
</protein>
<dbReference type="RefSeq" id="WP_257821646.1">
    <property type="nucleotide sequence ID" value="NZ_JABXYM010000001.1"/>
</dbReference>
<evidence type="ECO:0000256" key="2">
    <source>
        <dbReference type="ARBA" id="ARBA00022553"/>
    </source>
</evidence>
<dbReference type="PROSITE" id="PS50110">
    <property type="entry name" value="RESPONSE_REGULATORY"/>
    <property type="match status" value="1"/>
</dbReference>
<sequence>MKERLHVLIVEDDPYISDLLELYLIQEGFEVSIAIDGEEGWEKYYDEHPDFVILDIMLPKMDGWEVCREIRRDERQTPVLMLTGKGESYDKIKGLDMGADDYVVKPFEPKEIIARMQAILRRTHPNDQERKPIKFEKLEIDIQQHQLWRGEDSLFLPPKELELLYFLATEKNQVFTRQQLVDRIWGFDYEGDVRTIDVHIKRIREKIGDEWPHWKLKTIRGVGYKFEVNERV</sequence>
<keyword evidence="3" id="KW-0902">Two-component regulatory system</keyword>
<evidence type="ECO:0000259" key="9">
    <source>
        <dbReference type="PROSITE" id="PS50110"/>
    </source>
</evidence>
<comment type="subcellular location">
    <subcellularLocation>
        <location evidence="1">Cytoplasm</location>
    </subcellularLocation>
</comment>
<name>A0A9Q4B2V9_SALAG</name>
<keyword evidence="4" id="KW-0805">Transcription regulation</keyword>
<dbReference type="EMBL" id="JABXYM010000001">
    <property type="protein sequence ID" value="MCR6097241.1"/>
    <property type="molecule type" value="Genomic_DNA"/>
</dbReference>
<dbReference type="AlphaFoldDB" id="A0A9Q4B2V9"/>
<dbReference type="CDD" id="cd00383">
    <property type="entry name" value="trans_reg_C"/>
    <property type="match status" value="1"/>
</dbReference>
<evidence type="ECO:0000256" key="1">
    <source>
        <dbReference type="ARBA" id="ARBA00004496"/>
    </source>
</evidence>
<proteinExistence type="predicted"/>
<dbReference type="InterPro" id="IPR011006">
    <property type="entry name" value="CheY-like_superfamily"/>
</dbReference>
<dbReference type="CDD" id="cd17574">
    <property type="entry name" value="REC_OmpR"/>
    <property type="match status" value="1"/>
</dbReference>
<evidence type="ECO:0000259" key="10">
    <source>
        <dbReference type="PROSITE" id="PS51755"/>
    </source>
</evidence>
<dbReference type="FunFam" id="1.10.10.10:FF:000018">
    <property type="entry name" value="DNA-binding response regulator ResD"/>
    <property type="match status" value="1"/>
</dbReference>
<evidence type="ECO:0000313" key="11">
    <source>
        <dbReference type="EMBL" id="MCR6097241.1"/>
    </source>
</evidence>
<dbReference type="SMART" id="SM00448">
    <property type="entry name" value="REC"/>
    <property type="match status" value="1"/>
</dbReference>
<feature type="domain" description="OmpR/PhoB-type" evidence="10">
    <location>
        <begin position="130"/>
        <end position="228"/>
    </location>
</feature>
<keyword evidence="12" id="KW-1185">Reference proteome</keyword>
<dbReference type="GO" id="GO:0000976">
    <property type="term" value="F:transcription cis-regulatory region binding"/>
    <property type="evidence" value="ECO:0007669"/>
    <property type="project" value="TreeGrafter"/>
</dbReference>
<evidence type="ECO:0000256" key="7">
    <source>
        <dbReference type="PROSITE-ProRule" id="PRU00169"/>
    </source>
</evidence>
<dbReference type="Pfam" id="PF00486">
    <property type="entry name" value="Trans_reg_C"/>
    <property type="match status" value="1"/>
</dbReference>
<dbReference type="SMART" id="SM00862">
    <property type="entry name" value="Trans_reg_C"/>
    <property type="match status" value="1"/>
</dbReference>
<feature type="domain" description="Response regulatory" evidence="9">
    <location>
        <begin position="6"/>
        <end position="120"/>
    </location>
</feature>
<dbReference type="Gene3D" id="3.40.50.2300">
    <property type="match status" value="1"/>
</dbReference>
<dbReference type="InterPro" id="IPR001789">
    <property type="entry name" value="Sig_transdc_resp-reg_receiver"/>
</dbReference>
<keyword evidence="5 8" id="KW-0238">DNA-binding</keyword>